<protein>
    <submittedName>
        <fullName evidence="1">Esterase YqiA</fullName>
    </submittedName>
</protein>
<reference evidence="1" key="1">
    <citation type="submission" date="2018-01" db="EMBL/GenBank/DDBJ databases">
        <authorList>
            <person name="Yu X.-D."/>
        </authorList>
    </citation>
    <scope>NUCLEOTIDE SEQUENCE</scope>
    <source>
        <strain evidence="1">ZX-21</strain>
    </source>
</reference>
<dbReference type="EMBL" id="PQGG01000031">
    <property type="protein sequence ID" value="POP52167.1"/>
    <property type="molecule type" value="Genomic_DNA"/>
</dbReference>
<comment type="caution">
    <text evidence="1">The sequence shown here is derived from an EMBL/GenBank/DDBJ whole genome shotgun (WGS) entry which is preliminary data.</text>
</comment>
<sequence length="197" mass="21791">MTAGLIYIHGFISSPQSLKAQLLGHYVAEHHSDIHYMVPSLSNTPAEAFRELDQLVQDYLQNNTGPLGLVGSSMGGFFATALAERYRLAAVLVNPAVQPHTFGEHFIGAHHNPYTGVDFSLAQADIDVLQSLVVKPNTGRYWVMVQEQDETLDYRDAVEFYNGVQMTVEAGGDHSFQNFDRHLAAIVEFLQLSTPAE</sequence>
<organism evidence="1 2">
    <name type="scientific">Zhongshania marina</name>
    <dbReference type="NCBI Taxonomy" id="2304603"/>
    <lineage>
        <taxon>Bacteria</taxon>
        <taxon>Pseudomonadati</taxon>
        <taxon>Pseudomonadota</taxon>
        <taxon>Gammaproteobacteria</taxon>
        <taxon>Cellvibrionales</taxon>
        <taxon>Spongiibacteraceae</taxon>
        <taxon>Zhongshania</taxon>
    </lineage>
</organism>
<dbReference type="PANTHER" id="PTHR35602">
    <property type="entry name" value="ESTERASE YQIA-RELATED"/>
    <property type="match status" value="1"/>
</dbReference>
<dbReference type="PANTHER" id="PTHR35602:SF3">
    <property type="entry name" value="ESTERASE YQIA"/>
    <property type="match status" value="1"/>
</dbReference>
<evidence type="ECO:0000313" key="1">
    <source>
        <dbReference type="EMBL" id="POP52167.1"/>
    </source>
</evidence>
<dbReference type="Pfam" id="PF05728">
    <property type="entry name" value="UPF0227"/>
    <property type="match status" value="1"/>
</dbReference>
<dbReference type="Proteomes" id="UP000237222">
    <property type="component" value="Unassembled WGS sequence"/>
</dbReference>
<accession>A0A2S4HDX2</accession>
<dbReference type="Gene3D" id="3.40.50.1820">
    <property type="entry name" value="alpha/beta hydrolase"/>
    <property type="match status" value="1"/>
</dbReference>
<gene>
    <name evidence="1" type="ORF">C0068_14280</name>
</gene>
<dbReference type="InterPro" id="IPR029058">
    <property type="entry name" value="AB_hydrolase_fold"/>
</dbReference>
<dbReference type="SUPFAM" id="SSF53474">
    <property type="entry name" value="alpha/beta-Hydrolases"/>
    <property type="match status" value="1"/>
</dbReference>
<dbReference type="OrthoDB" id="9814831at2"/>
<dbReference type="RefSeq" id="WP_103685150.1">
    <property type="nucleotide sequence ID" value="NZ_PQGG01000031.1"/>
</dbReference>
<proteinExistence type="predicted"/>
<dbReference type="AlphaFoldDB" id="A0A2S4HDX2"/>
<dbReference type="InterPro" id="IPR008886">
    <property type="entry name" value="UPF0227/Esterase_YqiA"/>
</dbReference>
<name>A0A2S4HDX2_9GAMM</name>
<evidence type="ECO:0000313" key="2">
    <source>
        <dbReference type="Proteomes" id="UP000237222"/>
    </source>
</evidence>